<dbReference type="GO" id="GO:0004252">
    <property type="term" value="F:serine-type endopeptidase activity"/>
    <property type="evidence" value="ECO:0007669"/>
    <property type="project" value="UniProtKB-UniRule"/>
</dbReference>
<comment type="similarity">
    <text evidence="1 5">Belongs to the peptidase S8 family.</text>
</comment>
<dbReference type="InterPro" id="IPR050131">
    <property type="entry name" value="Peptidase_S8_subtilisin-like"/>
</dbReference>
<gene>
    <name evidence="7" type="ORF">DYU11_31080</name>
</gene>
<evidence type="ECO:0000256" key="1">
    <source>
        <dbReference type="ARBA" id="ARBA00011073"/>
    </source>
</evidence>
<keyword evidence="2 5" id="KW-0645">Protease</keyword>
<dbReference type="EMBL" id="QXED01000016">
    <property type="protein sequence ID" value="RIV17689.1"/>
    <property type="molecule type" value="Genomic_DNA"/>
</dbReference>
<dbReference type="PANTHER" id="PTHR43806">
    <property type="entry name" value="PEPTIDASE S8"/>
    <property type="match status" value="1"/>
</dbReference>
<feature type="active site" description="Charge relay system" evidence="5">
    <location>
        <position position="238"/>
    </location>
</feature>
<evidence type="ECO:0000256" key="3">
    <source>
        <dbReference type="ARBA" id="ARBA00022801"/>
    </source>
</evidence>
<sequence>MGFDNFTAFERMVRNKTGWFFFFLLLTNLSGYGQPTTARKYLVLFRDKTGTPYSTARPEQFLSPRAIQRRQRQNIAVQERDLPVTPAYVEQIRQTGATVWFTSRWLNAVLIEATEPTIAAIQRLPFVKGLEFDRPLNNARIAAGRSRTVAVRSKRTTKLGELDTLNYGSSRAQIAQIGVDVMHQRGYHGEGMLIAVLDGGFLNANRVSFLRPLFEENRVVATYDFVDREASVYEDDYHGMSVLSAIAATADNRLYGTAYKASFILLRTEDVFSESRVEEANWLFGAEYADSAGVDVINSSLGYTQFDDPETNYSYEDLNGRTALSTRAAQWASEAGIVVVVSAGNEGSDAWRYISAPADAAGALAIAAVNPTGQRAGFSSFGPSADGRIKPDLAAQGLGTVIGSPGGQVVTGNGTSYAAPLVAGLAAGFWQAHPRLTAAQVTESLRRSGNQSLNPDDQLGYGIPNFARASMLSDTSFAFLLYPNPFSDAERLTVQLSGIDFNSAVEATLADASGRVVWSNRYLPNGPSGFVLPRLSLSAGMYFITLVAGEQKRTLKVIKL</sequence>
<comment type="caution">
    <text evidence="7">The sequence shown here is derived from an EMBL/GenBank/DDBJ whole genome shotgun (WGS) entry which is preliminary data.</text>
</comment>
<evidence type="ECO:0000259" key="6">
    <source>
        <dbReference type="Pfam" id="PF00082"/>
    </source>
</evidence>
<evidence type="ECO:0000256" key="4">
    <source>
        <dbReference type="ARBA" id="ARBA00022825"/>
    </source>
</evidence>
<dbReference type="PRINTS" id="PR00723">
    <property type="entry name" value="SUBTILISIN"/>
</dbReference>
<dbReference type="Proteomes" id="UP000283523">
    <property type="component" value="Unassembled WGS sequence"/>
</dbReference>
<dbReference type="PROSITE" id="PS00138">
    <property type="entry name" value="SUBTILASE_SER"/>
    <property type="match status" value="1"/>
</dbReference>
<accession>A0A418LWJ9</accession>
<dbReference type="InterPro" id="IPR017317">
    <property type="entry name" value="Pept_S8_subtilisin_bacteroid-2"/>
</dbReference>
<keyword evidence="4 5" id="KW-0720">Serine protease</keyword>
<evidence type="ECO:0000313" key="7">
    <source>
        <dbReference type="EMBL" id="RIV17689.1"/>
    </source>
</evidence>
<organism evidence="7 8">
    <name type="scientific">Fibrisoma montanum</name>
    <dbReference type="NCBI Taxonomy" id="2305895"/>
    <lineage>
        <taxon>Bacteria</taxon>
        <taxon>Pseudomonadati</taxon>
        <taxon>Bacteroidota</taxon>
        <taxon>Cytophagia</taxon>
        <taxon>Cytophagales</taxon>
        <taxon>Spirosomataceae</taxon>
        <taxon>Fibrisoma</taxon>
    </lineage>
</organism>
<feature type="active site" description="Charge relay system" evidence="5">
    <location>
        <position position="416"/>
    </location>
</feature>
<evidence type="ECO:0000256" key="5">
    <source>
        <dbReference type="PROSITE-ProRule" id="PRU01240"/>
    </source>
</evidence>
<dbReference type="OrthoDB" id="9792152at2"/>
<dbReference type="PROSITE" id="PS51892">
    <property type="entry name" value="SUBTILASE"/>
    <property type="match status" value="1"/>
</dbReference>
<dbReference type="PANTHER" id="PTHR43806:SF67">
    <property type="entry name" value="EGF-LIKE DOMAIN-CONTAINING PROTEIN"/>
    <property type="match status" value="1"/>
</dbReference>
<dbReference type="Pfam" id="PF00082">
    <property type="entry name" value="Peptidase_S8"/>
    <property type="match status" value="1"/>
</dbReference>
<proteinExistence type="inferred from homology"/>
<keyword evidence="3 5" id="KW-0378">Hydrolase</keyword>
<dbReference type="PIRSF" id="PIRSF037903">
    <property type="entry name" value="Subtilisin_rel_GFO_2223"/>
    <property type="match status" value="1"/>
</dbReference>
<evidence type="ECO:0000313" key="8">
    <source>
        <dbReference type="Proteomes" id="UP000283523"/>
    </source>
</evidence>
<dbReference type="NCBIfam" id="TIGR04183">
    <property type="entry name" value="Por_Secre_tail"/>
    <property type="match status" value="1"/>
</dbReference>
<dbReference type="Gene3D" id="3.40.50.200">
    <property type="entry name" value="Peptidase S8/S53 domain"/>
    <property type="match status" value="1"/>
</dbReference>
<feature type="active site" description="Charge relay system" evidence="5">
    <location>
        <position position="198"/>
    </location>
</feature>
<dbReference type="InterPro" id="IPR000209">
    <property type="entry name" value="Peptidase_S8/S53_dom"/>
</dbReference>
<dbReference type="AlphaFoldDB" id="A0A418LWJ9"/>
<dbReference type="InterPro" id="IPR023828">
    <property type="entry name" value="Peptidase_S8_Ser-AS"/>
</dbReference>
<reference evidence="7 8" key="1">
    <citation type="submission" date="2018-08" db="EMBL/GenBank/DDBJ databases">
        <title>Fibrisoma montanum sp. nov., isolated from Danxia mountain soil.</title>
        <authorList>
            <person name="Huang Y."/>
        </authorList>
    </citation>
    <scope>NUCLEOTIDE SEQUENCE [LARGE SCALE GENOMIC DNA]</scope>
    <source>
        <strain evidence="7 8">HYT19</strain>
    </source>
</reference>
<dbReference type="InterPro" id="IPR036852">
    <property type="entry name" value="Peptidase_S8/S53_dom_sf"/>
</dbReference>
<name>A0A418LWJ9_9BACT</name>
<protein>
    <submittedName>
        <fullName evidence="7">T9SS C-terminal target domain-containing protein</fullName>
    </submittedName>
</protein>
<dbReference type="InterPro" id="IPR026444">
    <property type="entry name" value="Secre_tail"/>
</dbReference>
<dbReference type="InterPro" id="IPR015500">
    <property type="entry name" value="Peptidase_S8_subtilisin-rel"/>
</dbReference>
<dbReference type="GO" id="GO:0006508">
    <property type="term" value="P:proteolysis"/>
    <property type="evidence" value="ECO:0007669"/>
    <property type="project" value="UniProtKB-KW"/>
</dbReference>
<keyword evidence="8" id="KW-1185">Reference proteome</keyword>
<evidence type="ECO:0000256" key="2">
    <source>
        <dbReference type="ARBA" id="ARBA00022670"/>
    </source>
</evidence>
<dbReference type="SUPFAM" id="SSF52743">
    <property type="entry name" value="Subtilisin-like"/>
    <property type="match status" value="1"/>
</dbReference>
<feature type="domain" description="Peptidase S8/S53" evidence="6">
    <location>
        <begin position="189"/>
        <end position="462"/>
    </location>
</feature>